<evidence type="ECO:0000256" key="1">
    <source>
        <dbReference type="ARBA" id="ARBA00023002"/>
    </source>
</evidence>
<dbReference type="Gene3D" id="3.20.20.100">
    <property type="entry name" value="NADP-dependent oxidoreductase domain"/>
    <property type="match status" value="1"/>
</dbReference>
<dbReference type="PANTHER" id="PTHR43625:SF88">
    <property type="entry name" value="OS07G0143000 PROTEIN"/>
    <property type="match status" value="1"/>
</dbReference>
<keyword evidence="4" id="KW-1185">Reference proteome</keyword>
<gene>
    <name evidence="3" type="ordered locus">ANT_15400</name>
</gene>
<dbReference type="GO" id="GO:0005737">
    <property type="term" value="C:cytoplasm"/>
    <property type="evidence" value="ECO:0007669"/>
    <property type="project" value="TreeGrafter"/>
</dbReference>
<organism evidence="3 4">
    <name type="scientific">Anaerolinea thermophila (strain DSM 14523 / JCM 11388 / NBRC 100420 / UNI-1)</name>
    <dbReference type="NCBI Taxonomy" id="926569"/>
    <lineage>
        <taxon>Bacteria</taxon>
        <taxon>Bacillati</taxon>
        <taxon>Chloroflexota</taxon>
        <taxon>Anaerolineae</taxon>
        <taxon>Anaerolineales</taxon>
        <taxon>Anaerolineaceae</taxon>
        <taxon>Anaerolinea</taxon>
    </lineage>
</organism>
<dbReference type="PROSITE" id="PS00062">
    <property type="entry name" value="ALDOKETO_REDUCTASE_2"/>
    <property type="match status" value="1"/>
</dbReference>
<dbReference type="PRINTS" id="PR00069">
    <property type="entry name" value="ALDKETRDTASE"/>
</dbReference>
<accession>E8N554</accession>
<dbReference type="eggNOG" id="COG0667">
    <property type="taxonomic scope" value="Bacteria"/>
</dbReference>
<dbReference type="Pfam" id="PF00248">
    <property type="entry name" value="Aldo_ket_red"/>
    <property type="match status" value="1"/>
</dbReference>
<dbReference type="InterPro" id="IPR050791">
    <property type="entry name" value="Aldo-Keto_reductase"/>
</dbReference>
<dbReference type="KEGG" id="atm:ANT_15400"/>
<dbReference type="CDD" id="cd19093">
    <property type="entry name" value="AKR_AtPLR-like"/>
    <property type="match status" value="1"/>
</dbReference>
<dbReference type="AlphaFoldDB" id="E8N554"/>
<evidence type="ECO:0000313" key="3">
    <source>
        <dbReference type="EMBL" id="BAJ63568.1"/>
    </source>
</evidence>
<protein>
    <submittedName>
        <fullName evidence="3">Oxidoreductase</fullName>
    </submittedName>
</protein>
<feature type="domain" description="NADP-dependent oxidoreductase" evidence="2">
    <location>
        <begin position="21"/>
        <end position="310"/>
    </location>
</feature>
<dbReference type="InterPro" id="IPR020471">
    <property type="entry name" value="AKR"/>
</dbReference>
<dbReference type="InParanoid" id="E8N554"/>
<dbReference type="PANTHER" id="PTHR43625">
    <property type="entry name" value="AFLATOXIN B1 ALDEHYDE REDUCTASE"/>
    <property type="match status" value="1"/>
</dbReference>
<proteinExistence type="predicted"/>
<evidence type="ECO:0000259" key="2">
    <source>
        <dbReference type="Pfam" id="PF00248"/>
    </source>
</evidence>
<dbReference type="InterPro" id="IPR023210">
    <property type="entry name" value="NADP_OxRdtase_dom"/>
</dbReference>
<reference evidence="3 4" key="1">
    <citation type="submission" date="2010-12" db="EMBL/GenBank/DDBJ databases">
        <title>Whole genome sequence of Anaerolinea thermophila UNI-1.</title>
        <authorList>
            <person name="Narita-Yamada S."/>
            <person name="Kishi E."/>
            <person name="Watanabe Y."/>
            <person name="Takasaki K."/>
            <person name="Ankai A."/>
            <person name="Oguchi A."/>
            <person name="Fukui S."/>
            <person name="Takahashi M."/>
            <person name="Yashiro I."/>
            <person name="Hosoyama A."/>
            <person name="Sekiguchi Y."/>
            <person name="Hanada S."/>
            <person name="Fujita N."/>
        </authorList>
    </citation>
    <scope>NUCLEOTIDE SEQUENCE [LARGE SCALE GENOMIC DNA]</scope>
    <source>
        <strain evidence="4">DSM 14523 / JCM 11388 / NBRC 100420 / UNI-1</strain>
    </source>
</reference>
<dbReference type="STRING" id="926569.ANT_15400"/>
<dbReference type="SUPFAM" id="SSF51430">
    <property type="entry name" value="NAD(P)-linked oxidoreductase"/>
    <property type="match status" value="1"/>
</dbReference>
<dbReference type="InterPro" id="IPR018170">
    <property type="entry name" value="Aldo/ket_reductase_CS"/>
</dbReference>
<keyword evidence="1" id="KW-0560">Oxidoreductase</keyword>
<dbReference type="HOGENOM" id="CLU_023205_2_3_0"/>
<name>E8N554_ANATU</name>
<evidence type="ECO:0000313" key="4">
    <source>
        <dbReference type="Proteomes" id="UP000008922"/>
    </source>
</evidence>
<dbReference type="EMBL" id="AP012029">
    <property type="protein sequence ID" value="BAJ63568.1"/>
    <property type="molecule type" value="Genomic_DNA"/>
</dbReference>
<dbReference type="GO" id="GO:0016491">
    <property type="term" value="F:oxidoreductase activity"/>
    <property type="evidence" value="ECO:0007669"/>
    <property type="project" value="UniProtKB-KW"/>
</dbReference>
<sequence>MVRRGKMNQRLGKDIFENHLMGIGAWAWGDRFVWGYGKGYSLADLREVFEISIRSGITFFDTAEVYGQGESENILGQFLETAQQKVFIATKFMPFPWRLSRQALINALKGSLRRLRLQQVDLYQIHQPLPPVNIETWMEGLIEAVQQGMTRAVGVSNYDVDQMQRAYDRLIKDGINLASNQVEYHLLNRKIERNGLLQRANELGVKIIAYSPLAMGVLTGKYSPESPPSGIRGARYNSRVLRKIQPLINLLRDIGEAHHKTPAQVALNWVICKGALPIPGAKTRGQAEQNAGALHWKLSEEEMLMLDEMSERVVQE</sequence>
<dbReference type="Proteomes" id="UP000008922">
    <property type="component" value="Chromosome"/>
</dbReference>
<dbReference type="InterPro" id="IPR036812">
    <property type="entry name" value="NAD(P)_OxRdtase_dom_sf"/>
</dbReference>